<proteinExistence type="predicted"/>
<evidence type="ECO:0000313" key="2">
    <source>
        <dbReference type="EMBL" id="MFD2568037.1"/>
    </source>
</evidence>
<accession>A0ABW5LUE4</accession>
<organism evidence="2 3">
    <name type="scientific">Pseudotenacibaculum haliotis</name>
    <dbReference type="NCBI Taxonomy" id="1862138"/>
    <lineage>
        <taxon>Bacteria</taxon>
        <taxon>Pseudomonadati</taxon>
        <taxon>Bacteroidota</taxon>
        <taxon>Flavobacteriia</taxon>
        <taxon>Flavobacteriales</taxon>
        <taxon>Flavobacteriaceae</taxon>
        <taxon>Pseudotenacibaculum</taxon>
    </lineage>
</organism>
<comment type="caution">
    <text evidence="2">The sequence shown here is derived from an EMBL/GenBank/DDBJ whole genome shotgun (WGS) entry which is preliminary data.</text>
</comment>
<sequence length="101" mass="11956">MDGWGALAMLIKRQNAAKYRKAELRYKLQKKKESFVHDAYDKDGEEFEFPKFSKLQMDTFKKEIRTEIQQQQIRSIGTYLLVILFIIGFVYLALWLNTNAS</sequence>
<gene>
    <name evidence="2" type="ORF">ACFSRZ_11675</name>
</gene>
<keyword evidence="3" id="KW-1185">Reference proteome</keyword>
<feature type="transmembrane region" description="Helical" evidence="1">
    <location>
        <begin position="76"/>
        <end position="96"/>
    </location>
</feature>
<evidence type="ECO:0008006" key="4">
    <source>
        <dbReference type="Google" id="ProtNLM"/>
    </source>
</evidence>
<dbReference type="EMBL" id="JBHULH010000004">
    <property type="protein sequence ID" value="MFD2568037.1"/>
    <property type="molecule type" value="Genomic_DNA"/>
</dbReference>
<keyword evidence="1" id="KW-0472">Membrane</keyword>
<name>A0ABW5LUE4_9FLAO</name>
<evidence type="ECO:0000313" key="3">
    <source>
        <dbReference type="Proteomes" id="UP001597508"/>
    </source>
</evidence>
<keyword evidence="1" id="KW-1133">Transmembrane helix</keyword>
<dbReference type="Proteomes" id="UP001597508">
    <property type="component" value="Unassembled WGS sequence"/>
</dbReference>
<dbReference type="RefSeq" id="WP_379666739.1">
    <property type="nucleotide sequence ID" value="NZ_JBHULH010000004.1"/>
</dbReference>
<evidence type="ECO:0000256" key="1">
    <source>
        <dbReference type="SAM" id="Phobius"/>
    </source>
</evidence>
<reference evidence="3" key="1">
    <citation type="journal article" date="2019" name="Int. J. Syst. Evol. Microbiol.">
        <title>The Global Catalogue of Microorganisms (GCM) 10K type strain sequencing project: providing services to taxonomists for standard genome sequencing and annotation.</title>
        <authorList>
            <consortium name="The Broad Institute Genomics Platform"/>
            <consortium name="The Broad Institute Genome Sequencing Center for Infectious Disease"/>
            <person name="Wu L."/>
            <person name="Ma J."/>
        </authorList>
    </citation>
    <scope>NUCLEOTIDE SEQUENCE [LARGE SCALE GENOMIC DNA]</scope>
    <source>
        <strain evidence="3">KCTC 52127</strain>
    </source>
</reference>
<keyword evidence="1" id="KW-0812">Transmembrane</keyword>
<protein>
    <recommendedName>
        <fullName evidence="4">Riboflavin synthase subunit beta</fullName>
    </recommendedName>
</protein>